<dbReference type="PATRIC" id="fig|1300222.3.peg.120"/>
<dbReference type="PANTHER" id="PTHR48097:SF9">
    <property type="entry name" value="L-THREONINE ALDOLASE"/>
    <property type="match status" value="1"/>
</dbReference>
<dbReference type="PANTHER" id="PTHR48097">
    <property type="entry name" value="L-THREONINE ALDOLASE-RELATED"/>
    <property type="match status" value="1"/>
</dbReference>
<dbReference type="NCBIfam" id="NF007825">
    <property type="entry name" value="PRK10534.1"/>
    <property type="match status" value="1"/>
</dbReference>
<dbReference type="STRING" id="1300222.I532_00570"/>
<sequence>MPIDLRSDTVTKPTDAMLRAMYEAEAGDDVYGEDPTVNRLERVAAEILGKEDALFVTSGTQGNQVAVLTHCVNGDEVILEADSHLFYYEGGAMAALAGVQTRTIAGDRGALPPQEVAKAIRGVNIHFPRTRLICMENTHNRAGGAVVRPEQMKSVYEVANRNNVPVHLDGARLFNAAVALGCEVTGLTRYTDSVQVCLSKGLSAPVGSVLAGSRAFIQEARWWRKKLGGGMRQVGYMAAPGILALTEMTSRLAEDHQRAHDLAVGLQKLSLHVEPVETNIVLVHTDKAGLSAEQFLAKLAEKGVLAVDFDETVVRFTTHRHISDQDIQNTLAAVEAILHPSRSTG</sequence>
<feature type="modified residue" description="N6-(pyridoxal phosphate)lysine" evidence="5">
    <location>
        <position position="200"/>
    </location>
</feature>
<evidence type="ECO:0000256" key="2">
    <source>
        <dbReference type="ARBA" id="ARBA00006966"/>
    </source>
</evidence>
<name>M8DCL9_9BACL</name>
<organism evidence="7 8">
    <name type="scientific">Brevibacillus borstelensis AK1</name>
    <dbReference type="NCBI Taxonomy" id="1300222"/>
    <lineage>
        <taxon>Bacteria</taxon>
        <taxon>Bacillati</taxon>
        <taxon>Bacillota</taxon>
        <taxon>Bacilli</taxon>
        <taxon>Bacillales</taxon>
        <taxon>Paenibacillaceae</taxon>
        <taxon>Brevibacillus</taxon>
    </lineage>
</organism>
<protein>
    <submittedName>
        <fullName evidence="7">Threonine aldolase</fullName>
    </submittedName>
</protein>
<keyword evidence="3" id="KW-0663">Pyridoxal phosphate</keyword>
<dbReference type="InterPro" id="IPR001597">
    <property type="entry name" value="ArAA_b-elim_lyase/Thr_aldolase"/>
</dbReference>
<dbReference type="InterPro" id="IPR015422">
    <property type="entry name" value="PyrdxlP-dep_Trfase_small"/>
</dbReference>
<comment type="cofactor">
    <cofactor evidence="1">
        <name>pyridoxal 5'-phosphate</name>
        <dbReference type="ChEBI" id="CHEBI:597326"/>
    </cofactor>
</comment>
<dbReference type="Gene3D" id="3.40.640.10">
    <property type="entry name" value="Type I PLP-dependent aspartate aminotransferase-like (Major domain)"/>
    <property type="match status" value="1"/>
</dbReference>
<dbReference type="FunFam" id="3.40.640.10:FF:000030">
    <property type="entry name" value="Low-specificity L-threonine aldolase"/>
    <property type="match status" value="1"/>
</dbReference>
<dbReference type="FunFam" id="3.90.1150.10:FF:000041">
    <property type="entry name" value="Low-specificity L-threonine aldolase"/>
    <property type="match status" value="1"/>
</dbReference>
<dbReference type="GO" id="GO:0008732">
    <property type="term" value="F:L-allo-threonine aldolase activity"/>
    <property type="evidence" value="ECO:0007669"/>
    <property type="project" value="TreeGrafter"/>
</dbReference>
<dbReference type="CDD" id="cd06502">
    <property type="entry name" value="TA_like"/>
    <property type="match status" value="1"/>
</dbReference>
<comment type="caution">
    <text evidence="7">The sequence shown here is derived from an EMBL/GenBank/DDBJ whole genome shotgun (WGS) entry which is preliminary data.</text>
</comment>
<dbReference type="AlphaFoldDB" id="M8DCL9"/>
<dbReference type="EMBL" id="APBN01000001">
    <property type="protein sequence ID" value="EMT54054.1"/>
    <property type="molecule type" value="Genomic_DNA"/>
</dbReference>
<evidence type="ECO:0000256" key="5">
    <source>
        <dbReference type="PIRSR" id="PIRSR017617-1"/>
    </source>
</evidence>
<keyword evidence="4" id="KW-0456">Lyase</keyword>
<evidence type="ECO:0000256" key="1">
    <source>
        <dbReference type="ARBA" id="ARBA00001933"/>
    </source>
</evidence>
<feature type="domain" description="Aromatic amino acid beta-eliminating lyase/threonine aldolase" evidence="6">
    <location>
        <begin position="4"/>
        <end position="287"/>
    </location>
</feature>
<dbReference type="SUPFAM" id="SSF53383">
    <property type="entry name" value="PLP-dependent transferases"/>
    <property type="match status" value="1"/>
</dbReference>
<dbReference type="GO" id="GO:0006567">
    <property type="term" value="P:L-threonine catabolic process"/>
    <property type="evidence" value="ECO:0007669"/>
    <property type="project" value="TreeGrafter"/>
</dbReference>
<evidence type="ECO:0000313" key="7">
    <source>
        <dbReference type="EMBL" id="EMT54054.1"/>
    </source>
</evidence>
<evidence type="ECO:0000256" key="3">
    <source>
        <dbReference type="ARBA" id="ARBA00022898"/>
    </source>
</evidence>
<dbReference type="InterPro" id="IPR023603">
    <property type="entry name" value="Low_specificity_L-TA-like"/>
</dbReference>
<dbReference type="InterPro" id="IPR015424">
    <property type="entry name" value="PyrdxlP-dep_Trfase"/>
</dbReference>
<dbReference type="InterPro" id="IPR015421">
    <property type="entry name" value="PyrdxlP-dep_Trfase_major"/>
</dbReference>
<keyword evidence="8" id="KW-1185">Reference proteome</keyword>
<dbReference type="GeneID" id="89499522"/>
<proteinExistence type="inferred from homology"/>
<evidence type="ECO:0000259" key="6">
    <source>
        <dbReference type="Pfam" id="PF01212"/>
    </source>
</evidence>
<dbReference type="Gene3D" id="3.90.1150.10">
    <property type="entry name" value="Aspartate Aminotransferase, domain 1"/>
    <property type="match status" value="1"/>
</dbReference>
<dbReference type="PIRSF" id="PIRSF017617">
    <property type="entry name" value="Thr_aldolase"/>
    <property type="match status" value="1"/>
</dbReference>
<reference evidence="7 8" key="1">
    <citation type="submission" date="2013-03" db="EMBL/GenBank/DDBJ databases">
        <title>Assembly of a new bacterial strain Brevibacillus borstelensis AK1.</title>
        <authorList>
            <person name="Rajan I."/>
            <person name="PoliReddy D."/>
            <person name="Sugumar T."/>
            <person name="Rathinam K."/>
            <person name="Alqarawi S."/>
            <person name="Khalil A.B."/>
            <person name="Sivakumar N."/>
        </authorList>
    </citation>
    <scope>NUCLEOTIDE SEQUENCE [LARGE SCALE GENOMIC DNA]</scope>
    <source>
        <strain evidence="7 8">AK1</strain>
    </source>
</reference>
<evidence type="ECO:0000313" key="8">
    <source>
        <dbReference type="Proteomes" id="UP000012081"/>
    </source>
</evidence>
<accession>M8DCL9</accession>
<dbReference type="GO" id="GO:0005829">
    <property type="term" value="C:cytosol"/>
    <property type="evidence" value="ECO:0007669"/>
    <property type="project" value="TreeGrafter"/>
</dbReference>
<comment type="similarity">
    <text evidence="2">Belongs to the threonine aldolase family.</text>
</comment>
<dbReference type="Pfam" id="PF01212">
    <property type="entry name" value="Beta_elim_lyase"/>
    <property type="match status" value="1"/>
</dbReference>
<evidence type="ECO:0000256" key="4">
    <source>
        <dbReference type="ARBA" id="ARBA00023239"/>
    </source>
</evidence>
<dbReference type="NCBIfam" id="NF041359">
    <property type="entry name" value="GntG_guanitoxin"/>
    <property type="match status" value="1"/>
</dbReference>
<dbReference type="OrthoDB" id="9774495at2"/>
<dbReference type="GO" id="GO:0006545">
    <property type="term" value="P:glycine biosynthetic process"/>
    <property type="evidence" value="ECO:0007669"/>
    <property type="project" value="TreeGrafter"/>
</dbReference>
<gene>
    <name evidence="7" type="ORF">I532_00570</name>
</gene>
<dbReference type="RefSeq" id="WP_003385729.1">
    <property type="nucleotide sequence ID" value="NZ_APBN01000001.1"/>
</dbReference>
<dbReference type="Proteomes" id="UP000012081">
    <property type="component" value="Unassembled WGS sequence"/>
</dbReference>